<proteinExistence type="predicted"/>
<dbReference type="EMBL" id="JAYJJR010000004">
    <property type="protein sequence ID" value="MEB3021106.1"/>
    <property type="molecule type" value="Genomic_DNA"/>
</dbReference>
<accession>A0ABU5XG13</accession>
<keyword evidence="2" id="KW-1185">Reference proteome</keyword>
<evidence type="ECO:0008006" key="3">
    <source>
        <dbReference type="Google" id="ProtNLM"/>
    </source>
</evidence>
<evidence type="ECO:0000313" key="2">
    <source>
        <dbReference type="Proteomes" id="UP001299596"/>
    </source>
</evidence>
<sequence length="73" mass="7777">MISIVVTGSALVHLTGAPANATPGYGADCIMPSIKECRLLPDADGPHDVQRYCPGQGWINVFAVCRNRFGPYS</sequence>
<protein>
    <recommendedName>
        <fullName evidence="3">DUF3761 domain-containing protein</fullName>
    </recommendedName>
</protein>
<name>A0ABU5XG13_9MYCO</name>
<gene>
    <name evidence="1" type="ORF">K6T79_08620</name>
</gene>
<dbReference type="RefSeq" id="WP_225406694.1">
    <property type="nucleotide sequence ID" value="NZ_JAYJJR010000004.1"/>
</dbReference>
<evidence type="ECO:0000313" key="1">
    <source>
        <dbReference type="EMBL" id="MEB3021106.1"/>
    </source>
</evidence>
<dbReference type="Proteomes" id="UP001299596">
    <property type="component" value="Unassembled WGS sequence"/>
</dbReference>
<reference evidence="1 2" key="1">
    <citation type="submission" date="2023-12" db="EMBL/GenBank/DDBJ databases">
        <title>Description of new species of Mycobacterium terrae complex isolated from sewage at the Sao Paulo Zoological Park Foundation in Brazil.</title>
        <authorList>
            <person name="Romagnoli C.L."/>
            <person name="Conceicao E.C."/>
            <person name="Machado E."/>
            <person name="Barreto L.B.P.F."/>
            <person name="Sharma A."/>
            <person name="Silva N.M."/>
            <person name="Marques L.E."/>
            <person name="Juliana M.A."/>
            <person name="Lourenco M.C.S."/>
            <person name="Digiampietri L.A."/>
            <person name="Suffys P.N."/>
            <person name="Viana-Niero C."/>
        </authorList>
    </citation>
    <scope>NUCLEOTIDE SEQUENCE [LARGE SCALE GENOMIC DNA]</scope>
    <source>
        <strain evidence="1 2">MYC098</strain>
    </source>
</reference>
<comment type="caution">
    <text evidence="1">The sequence shown here is derived from an EMBL/GenBank/DDBJ whole genome shotgun (WGS) entry which is preliminary data.</text>
</comment>
<organism evidence="1 2">
    <name type="scientific">[Mycobacterium] crassicus</name>
    <dbReference type="NCBI Taxonomy" id="2872309"/>
    <lineage>
        <taxon>Bacteria</taxon>
        <taxon>Bacillati</taxon>
        <taxon>Actinomycetota</taxon>
        <taxon>Actinomycetes</taxon>
        <taxon>Mycobacteriales</taxon>
        <taxon>Mycobacteriaceae</taxon>
        <taxon>Mycolicibacter</taxon>
    </lineage>
</organism>